<reference evidence="3" key="2">
    <citation type="submission" date="2020-04" db="EMBL/GenBank/DDBJ databases">
        <authorList>
            <consortium name="NCBI Genome Project"/>
        </authorList>
    </citation>
    <scope>NUCLEOTIDE SEQUENCE</scope>
    <source>
        <strain evidence="3">CBS 342.82</strain>
    </source>
</reference>
<protein>
    <submittedName>
        <fullName evidence="3">Uncharacterized protein</fullName>
    </submittedName>
</protein>
<proteinExistence type="predicted"/>
<gene>
    <name evidence="3" type="ORF">K489DRAFT_263622</name>
</gene>
<dbReference type="RefSeq" id="XP_033458082.1">
    <property type="nucleotide sequence ID" value="XM_033600065.1"/>
</dbReference>
<evidence type="ECO:0000313" key="3">
    <source>
        <dbReference type="RefSeq" id="XP_033458082.1"/>
    </source>
</evidence>
<feature type="region of interest" description="Disordered" evidence="1">
    <location>
        <begin position="168"/>
        <end position="219"/>
    </location>
</feature>
<accession>A0A6J3LZ63</accession>
<dbReference type="GeneID" id="54357865"/>
<evidence type="ECO:0000313" key="2">
    <source>
        <dbReference type="Proteomes" id="UP000504637"/>
    </source>
</evidence>
<name>A0A6J3LZ63_9PEZI</name>
<dbReference type="Proteomes" id="UP000504637">
    <property type="component" value="Unplaced"/>
</dbReference>
<reference evidence="3" key="1">
    <citation type="submission" date="2020-01" db="EMBL/GenBank/DDBJ databases">
        <authorList>
            <consortium name="DOE Joint Genome Institute"/>
            <person name="Haridas S."/>
            <person name="Albert R."/>
            <person name="Binder M."/>
            <person name="Bloem J."/>
            <person name="Labutti K."/>
            <person name="Salamov A."/>
            <person name="Andreopoulos B."/>
            <person name="Baker S.E."/>
            <person name="Barry K."/>
            <person name="Bills G."/>
            <person name="Bluhm B.H."/>
            <person name="Cannon C."/>
            <person name="Castanera R."/>
            <person name="Culley D.E."/>
            <person name="Daum C."/>
            <person name="Ezra D."/>
            <person name="Gonzalez J.B."/>
            <person name="Henrissat B."/>
            <person name="Kuo A."/>
            <person name="Liang C."/>
            <person name="Lipzen A."/>
            <person name="Lutzoni F."/>
            <person name="Magnuson J."/>
            <person name="Mondo S."/>
            <person name="Nolan M."/>
            <person name="Ohm R."/>
            <person name="Pangilinan J."/>
            <person name="Park H.-J."/>
            <person name="Ramirez L."/>
            <person name="Alfaro M."/>
            <person name="Sun H."/>
            <person name="Tritt A."/>
            <person name="Yoshinaga Y."/>
            <person name="Zwiers L.-H."/>
            <person name="Turgeon B.G."/>
            <person name="Goodwin S.B."/>
            <person name="Spatafora J.W."/>
            <person name="Crous P.W."/>
            <person name="Grigoriev I.V."/>
        </authorList>
    </citation>
    <scope>NUCLEOTIDE SEQUENCE</scope>
    <source>
        <strain evidence="3">CBS 342.82</strain>
    </source>
</reference>
<reference evidence="3" key="3">
    <citation type="submission" date="2025-08" db="UniProtKB">
        <authorList>
            <consortium name="RefSeq"/>
        </authorList>
    </citation>
    <scope>IDENTIFICATION</scope>
    <source>
        <strain evidence="3">CBS 342.82</strain>
    </source>
</reference>
<organism evidence="3">
    <name type="scientific">Dissoconium aciculare CBS 342.82</name>
    <dbReference type="NCBI Taxonomy" id="1314786"/>
    <lineage>
        <taxon>Eukaryota</taxon>
        <taxon>Fungi</taxon>
        <taxon>Dikarya</taxon>
        <taxon>Ascomycota</taxon>
        <taxon>Pezizomycotina</taxon>
        <taxon>Dothideomycetes</taxon>
        <taxon>Dothideomycetidae</taxon>
        <taxon>Mycosphaerellales</taxon>
        <taxon>Dissoconiaceae</taxon>
        <taxon>Dissoconium</taxon>
    </lineage>
</organism>
<keyword evidence="2" id="KW-1185">Reference proteome</keyword>
<evidence type="ECO:0000256" key="1">
    <source>
        <dbReference type="SAM" id="MobiDB-lite"/>
    </source>
</evidence>
<dbReference type="OrthoDB" id="3943769at2759"/>
<dbReference type="AlphaFoldDB" id="A0A6J3LZ63"/>
<sequence>MSLHSGNPAVAPSSFCQRPWAGFDKEARSQWETMYANVMSVPLGGSWERTEDYQREKDNEMRRYLEEYPLDSWVIAPSAARQASSALQERDRCRSLGLSIFGHMMPSDTSNFIAHKGHNVVNLAAATPRVNTAQAFAESQRSRTTPSVGYGIAPHCSSWHQTILDPEGRPQHTATQPYQEGRHDANSFPWSAPAPRGRIAKGKGPSLHSPSFPARGLTPPYEVRTRPIIEPRKITSKSSKKPARRMADAEEYPWCRPLDFKAANSRASWDDGIYDGATLRAMEDIRAHNGPIIEDIDTRLAEQQSVCTLTFLASFRSLIMI</sequence>